<feature type="non-terminal residue" evidence="1">
    <location>
        <position position="1"/>
    </location>
</feature>
<dbReference type="Gene3D" id="2.60.40.1190">
    <property type="match status" value="1"/>
</dbReference>
<gene>
    <name evidence="1" type="ORF">LCGC14_2160740</name>
</gene>
<dbReference type="Gene3D" id="3.40.50.1820">
    <property type="entry name" value="alpha/beta hydrolase"/>
    <property type="match status" value="1"/>
</dbReference>
<dbReference type="SUPFAM" id="SSF49344">
    <property type="entry name" value="CBD9-like"/>
    <property type="match status" value="1"/>
</dbReference>
<comment type="caution">
    <text evidence="1">The sequence shown here is derived from an EMBL/GenBank/DDBJ whole genome shotgun (WGS) entry which is preliminary data.</text>
</comment>
<name>A0A0F9GP10_9ZZZZ</name>
<protein>
    <recommendedName>
        <fullName evidence="2">Carbohydrate-binding domain-containing protein</fullName>
    </recommendedName>
</protein>
<dbReference type="InterPro" id="IPR029058">
    <property type="entry name" value="AB_hydrolase_fold"/>
</dbReference>
<reference evidence="1" key="1">
    <citation type="journal article" date="2015" name="Nature">
        <title>Complex archaea that bridge the gap between prokaryotes and eukaryotes.</title>
        <authorList>
            <person name="Spang A."/>
            <person name="Saw J.H."/>
            <person name="Jorgensen S.L."/>
            <person name="Zaremba-Niedzwiedzka K."/>
            <person name="Martijn J."/>
            <person name="Lind A.E."/>
            <person name="van Eijk R."/>
            <person name="Schleper C."/>
            <person name="Guy L."/>
            <person name="Ettema T.J."/>
        </authorList>
    </citation>
    <scope>NUCLEOTIDE SEQUENCE</scope>
</reference>
<dbReference type="EMBL" id="LAZR01027714">
    <property type="protein sequence ID" value="KKL64862.1"/>
    <property type="molecule type" value="Genomic_DNA"/>
</dbReference>
<evidence type="ECO:0000313" key="1">
    <source>
        <dbReference type="EMBL" id="KKL64862.1"/>
    </source>
</evidence>
<sequence>RASRRGHDGSIWEDDSIEIFLGVRGRYWHLGINAAGSTYDARAKDSSFNLGKGFRAAAGRGKSQWTLEAAIPLGPMAGTGEAPTEWIGNFCRNRRVTGDLQEAAWSPTYSGDSHLPSRFGRLIFADAPKADPAQTVIRQAVTFLPAAEGVGVVRFDLSGLPAKAKIHRADLRIYRSAQVDGRFDEALTDIEVYPLGGGFAAGAKARASGNPLTVRGPWHDSLDATEALRKRLSKGAAAKIDFFVKACPFFAAEGVCLDVAYEGRPAKIPPQVTRVRALHRAGQTFITFKEINDPVKSDRINWGALKMILDGLDAGGKGRLRYVVYRHRRPITADNLHQAERIAVVKGGSAWNLNGRSVERGIDWNIANRYALVHGHWNPFHPASQDGQFGRDCPMDRLVIQDGQPPLARTTGLYVHTAAAKQKVHYAVVTMLDGVENTLEMSGRNTTGPIAETPGEPEPVLQKEFPPAPNFNYREKRLHYVRWVGPPYCNLPSQYYNWAVGVPTGAAKGHPLELSLHRDDRSYWRTQYRVERDSIVVSPHDFPIPTWWYGYHESLGTLRSFSKGVVQPYTERRILWFVDWVARKWPVDRSRIFVTSVRRVSGGWTKGGLGAGGSGAIHLAVRHPEVFNMALPGHGTTPSYGVSPH</sequence>
<organism evidence="1">
    <name type="scientific">marine sediment metagenome</name>
    <dbReference type="NCBI Taxonomy" id="412755"/>
    <lineage>
        <taxon>unclassified sequences</taxon>
        <taxon>metagenomes</taxon>
        <taxon>ecological metagenomes</taxon>
    </lineage>
</organism>
<accession>A0A0F9GP10</accession>
<evidence type="ECO:0008006" key="2">
    <source>
        <dbReference type="Google" id="ProtNLM"/>
    </source>
</evidence>
<proteinExistence type="predicted"/>
<feature type="non-terminal residue" evidence="1">
    <location>
        <position position="645"/>
    </location>
</feature>
<dbReference type="AlphaFoldDB" id="A0A0F9GP10"/>